<dbReference type="OrthoDB" id="7485566at2759"/>
<reference evidence="2 4" key="2">
    <citation type="journal article" date="2013" name="Nature">
        <title>Insights into bilaterian evolution from three spiralian genomes.</title>
        <authorList>
            <person name="Simakov O."/>
            <person name="Marletaz F."/>
            <person name="Cho S.J."/>
            <person name="Edsinger-Gonzales E."/>
            <person name="Havlak P."/>
            <person name="Hellsten U."/>
            <person name="Kuo D.H."/>
            <person name="Larsson T."/>
            <person name="Lv J."/>
            <person name="Arendt D."/>
            <person name="Savage R."/>
            <person name="Osoegawa K."/>
            <person name="de Jong P."/>
            <person name="Grimwood J."/>
            <person name="Chapman J.A."/>
            <person name="Shapiro H."/>
            <person name="Aerts A."/>
            <person name="Otillar R.P."/>
            <person name="Terry A.Y."/>
            <person name="Boore J.L."/>
            <person name="Grigoriev I.V."/>
            <person name="Lindberg D.R."/>
            <person name="Seaver E.C."/>
            <person name="Weisblat D.A."/>
            <person name="Putnam N.H."/>
            <person name="Rokhsar D.S."/>
        </authorList>
    </citation>
    <scope>NUCLEOTIDE SEQUENCE</scope>
</reference>
<dbReference type="InParanoid" id="T1EN41"/>
<accession>T1EN41</accession>
<organism evidence="3 4">
    <name type="scientific">Helobdella robusta</name>
    <name type="common">Californian leech</name>
    <dbReference type="NCBI Taxonomy" id="6412"/>
    <lineage>
        <taxon>Eukaryota</taxon>
        <taxon>Metazoa</taxon>
        <taxon>Spiralia</taxon>
        <taxon>Lophotrochozoa</taxon>
        <taxon>Annelida</taxon>
        <taxon>Clitellata</taxon>
        <taxon>Hirudinea</taxon>
        <taxon>Rhynchobdellida</taxon>
        <taxon>Glossiphoniidae</taxon>
        <taxon>Helobdella</taxon>
    </lineage>
</organism>
<feature type="region of interest" description="Disordered" evidence="1">
    <location>
        <begin position="35"/>
        <end position="72"/>
    </location>
</feature>
<evidence type="ECO:0000313" key="4">
    <source>
        <dbReference type="Proteomes" id="UP000015101"/>
    </source>
</evidence>
<reference evidence="4" key="1">
    <citation type="submission" date="2012-12" db="EMBL/GenBank/DDBJ databases">
        <authorList>
            <person name="Hellsten U."/>
            <person name="Grimwood J."/>
            <person name="Chapman J.A."/>
            <person name="Shapiro H."/>
            <person name="Aerts A."/>
            <person name="Otillar R.P."/>
            <person name="Terry A.Y."/>
            <person name="Boore J.L."/>
            <person name="Simakov O."/>
            <person name="Marletaz F."/>
            <person name="Cho S.-J."/>
            <person name="Edsinger-Gonzales E."/>
            <person name="Havlak P."/>
            <person name="Kuo D.-H."/>
            <person name="Larsson T."/>
            <person name="Lv J."/>
            <person name="Arendt D."/>
            <person name="Savage R."/>
            <person name="Osoegawa K."/>
            <person name="de Jong P."/>
            <person name="Lindberg D.R."/>
            <person name="Seaver E.C."/>
            <person name="Weisblat D.A."/>
            <person name="Putnam N.H."/>
            <person name="Grigoriev I.V."/>
            <person name="Rokhsar D.S."/>
        </authorList>
    </citation>
    <scope>NUCLEOTIDE SEQUENCE</scope>
</reference>
<dbReference type="CTD" id="20197991"/>
<dbReference type="KEGG" id="hro:HELRODRAFT_158677"/>
<dbReference type="AlphaFoldDB" id="T1EN41"/>
<sequence length="665" mass="72425">MAPTLQQCPVCFNHYRSTPDGKLCRHGGKVKGQECSGSRKKVDPSGARAASPLGAAPDPRPGLPTRSSAASVSGDPLGLDYSGVFDKLTAVLKCVPVYDHIPKPCREKFAHDLNALLTAVCNDPGDPAYWVRLHCFVPYVLQKTSRGGRRVNQGNLVNKRLSEYSTIGLETLVLCFDGFNNAKSQKHNPDRWINAVSSCIEQGNLSSAVRLVCSPEGLAESSPATFDKLCSIHPKIPVDRRVFPALTPTAGCVSPAEVLRAVKSFKNGSSGGLDGLRPQHLKDVFSGPLPIDDTLNFLTQFINLILSGACPLSVRRLPKLMYFLRTSKHIDPSKLGEFDGALRTALSSICNVQEPSGISAHDGRRPDGCTLIPWRAGRCLAWDVTVPGTLAERYVNLTSKECGLAAARAADEKMKKYGNALPSMEFLPICIEVLGPMDPNTLKFLKEIGKRISVRSGVAFISSSVAKLLDLNQSNFDKARIMAVKSELGSSWLKAVPNSACGTRLDDSCVRVSLGLRLGLPILTEYVCLCRANVEPLGYHGLSCRLGPDRQARHSAMNDLLVRCFQRANIPTIKEPTGLMEEGSLRPDGYTISPRAQGRSLAWDVTFPHTMTEGYINLTSQEAGAAALRAADFKIQNLRLLQMAKFFSQSVLRPLVQPIFRLRVF</sequence>
<dbReference type="EMBL" id="KB095811">
    <property type="protein sequence ID" value="ESO12210.1"/>
    <property type="molecule type" value="Genomic_DNA"/>
</dbReference>
<keyword evidence="4" id="KW-1185">Reference proteome</keyword>
<dbReference type="Proteomes" id="UP000015101">
    <property type="component" value="Unassembled WGS sequence"/>
</dbReference>
<reference evidence="3" key="3">
    <citation type="submission" date="2015-06" db="UniProtKB">
        <authorList>
            <consortium name="EnsemblMetazoa"/>
        </authorList>
    </citation>
    <scope>IDENTIFICATION</scope>
</reference>
<dbReference type="RefSeq" id="XP_009008930.1">
    <property type="nucleotide sequence ID" value="XM_009010682.1"/>
</dbReference>
<evidence type="ECO:0000256" key="1">
    <source>
        <dbReference type="SAM" id="MobiDB-lite"/>
    </source>
</evidence>
<evidence type="ECO:0000313" key="2">
    <source>
        <dbReference type="EMBL" id="ESO12210.1"/>
    </source>
</evidence>
<dbReference type="EnsemblMetazoa" id="HelroT158677">
    <property type="protein sequence ID" value="HelroP158677"/>
    <property type="gene ID" value="HelroG158677"/>
</dbReference>
<protein>
    <submittedName>
        <fullName evidence="2 3">Uncharacterized protein</fullName>
    </submittedName>
</protein>
<dbReference type="GeneID" id="20197991"/>
<gene>
    <name evidence="3" type="primary">20197991</name>
    <name evidence="2" type="ORF">HELRODRAFT_158677</name>
</gene>
<dbReference type="EMBL" id="AMQM01000101">
    <property type="status" value="NOT_ANNOTATED_CDS"/>
    <property type="molecule type" value="Genomic_DNA"/>
</dbReference>
<dbReference type="HOGENOM" id="CLU_021182_4_1_1"/>
<evidence type="ECO:0000313" key="3">
    <source>
        <dbReference type="EnsemblMetazoa" id="HelroP158677"/>
    </source>
</evidence>
<proteinExistence type="predicted"/>
<name>T1EN41_HELRO</name>